<feature type="compositionally biased region" description="Polar residues" evidence="2">
    <location>
        <begin position="65"/>
        <end position="75"/>
    </location>
</feature>
<name>A0A654EHA9_ARATH</name>
<evidence type="ECO:0000256" key="2">
    <source>
        <dbReference type="SAM" id="MobiDB-lite"/>
    </source>
</evidence>
<feature type="region of interest" description="Disordered" evidence="2">
    <location>
        <begin position="65"/>
        <end position="92"/>
    </location>
</feature>
<evidence type="ECO:0008006" key="5">
    <source>
        <dbReference type="Google" id="ProtNLM"/>
    </source>
</evidence>
<sequence>MPNNKERLDDLKAGLELVQESLRSVREELRKSIIDTESRLKTMETSFGRMLEETMNQMRELIVTSRESGSSTANGNRRVEDQQSPMGHGQDNPFAMAPTQGHSCQMNLEMTRYNGGYPEEWLNRAKQYFDYYDTPRDQWVSFALYYLTEEANAWWQAKQRGRGFVECCGKHLKQSCGPCLDQLMEKILKKLFVTFEREPYWNIRENSKGCRTRLIGLRRRWRSIYGRITHLHI</sequence>
<dbReference type="Proteomes" id="UP000426265">
    <property type="component" value="Unassembled WGS sequence"/>
</dbReference>
<proteinExistence type="predicted"/>
<accession>A0A654EHA9</accession>
<dbReference type="EMBL" id="CACRSJ010000104">
    <property type="protein sequence ID" value="VYS48158.1"/>
    <property type="molecule type" value="Genomic_DNA"/>
</dbReference>
<gene>
    <name evidence="3" type="ORF">AN1_LOCUS3641</name>
</gene>
<evidence type="ECO:0000256" key="1">
    <source>
        <dbReference type="SAM" id="Coils"/>
    </source>
</evidence>
<dbReference type="AlphaFoldDB" id="A0A654EHA9"/>
<keyword evidence="1" id="KW-0175">Coiled coil</keyword>
<protein>
    <recommendedName>
        <fullName evidence="5">Retrotransposon gag domain-containing protein</fullName>
    </recommendedName>
</protein>
<feature type="coiled-coil region" evidence="1">
    <location>
        <begin position="8"/>
        <end position="46"/>
    </location>
</feature>
<organism evidence="3 4">
    <name type="scientific">Arabidopsis thaliana</name>
    <name type="common">Mouse-ear cress</name>
    <dbReference type="NCBI Taxonomy" id="3702"/>
    <lineage>
        <taxon>Eukaryota</taxon>
        <taxon>Viridiplantae</taxon>
        <taxon>Streptophyta</taxon>
        <taxon>Embryophyta</taxon>
        <taxon>Tracheophyta</taxon>
        <taxon>Spermatophyta</taxon>
        <taxon>Magnoliopsida</taxon>
        <taxon>eudicotyledons</taxon>
        <taxon>Gunneridae</taxon>
        <taxon>Pentapetalae</taxon>
        <taxon>rosids</taxon>
        <taxon>malvids</taxon>
        <taxon>Brassicales</taxon>
        <taxon>Brassicaceae</taxon>
        <taxon>Camelineae</taxon>
        <taxon>Arabidopsis</taxon>
    </lineage>
</organism>
<evidence type="ECO:0000313" key="3">
    <source>
        <dbReference type="EMBL" id="VYS48158.1"/>
    </source>
</evidence>
<evidence type="ECO:0000313" key="4">
    <source>
        <dbReference type="Proteomes" id="UP000426265"/>
    </source>
</evidence>
<reference evidence="3 4" key="1">
    <citation type="submission" date="2019-11" db="EMBL/GenBank/DDBJ databases">
        <authorList>
            <person name="Jiao W.-B."/>
            <person name="Schneeberger K."/>
        </authorList>
    </citation>
    <scope>NUCLEOTIDE SEQUENCE [LARGE SCALE GENOMIC DNA]</scope>
    <source>
        <strain evidence="4">cv. An-1</strain>
    </source>
</reference>